<evidence type="ECO:0008006" key="3">
    <source>
        <dbReference type="Google" id="ProtNLM"/>
    </source>
</evidence>
<reference evidence="1 2" key="1">
    <citation type="submission" date="2018-12" db="EMBL/GenBank/DDBJ databases">
        <authorList>
            <person name="Sun L."/>
            <person name="Chen Z."/>
        </authorList>
    </citation>
    <scope>NUCLEOTIDE SEQUENCE [LARGE SCALE GENOMIC DNA]</scope>
    <source>
        <strain evidence="1 2">3-5-3</strain>
    </source>
</reference>
<dbReference type="InterPro" id="IPR008964">
    <property type="entry name" value="Invasin/intimin_cell_adhesion"/>
</dbReference>
<dbReference type="InterPro" id="IPR011047">
    <property type="entry name" value="Quinoprotein_ADH-like_sf"/>
</dbReference>
<dbReference type="SUPFAM" id="SSF49373">
    <property type="entry name" value="Invasin/intimin cell-adhesion fragments"/>
    <property type="match status" value="1"/>
</dbReference>
<dbReference type="AlphaFoldDB" id="A0A433XQV1"/>
<evidence type="ECO:0000313" key="2">
    <source>
        <dbReference type="Proteomes" id="UP000272464"/>
    </source>
</evidence>
<comment type="caution">
    <text evidence="1">The sequence shown here is derived from an EMBL/GenBank/DDBJ whole genome shotgun (WGS) entry which is preliminary data.</text>
</comment>
<protein>
    <recommendedName>
        <fullName evidence="3">BIG2 domain-containing protein</fullName>
    </recommendedName>
</protein>
<organism evidence="1 2">
    <name type="scientific">Paenibacillus zeisoli</name>
    <dbReference type="NCBI Taxonomy" id="2496267"/>
    <lineage>
        <taxon>Bacteria</taxon>
        <taxon>Bacillati</taxon>
        <taxon>Bacillota</taxon>
        <taxon>Bacilli</taxon>
        <taxon>Bacillales</taxon>
        <taxon>Paenibacillaceae</taxon>
        <taxon>Paenibacillus</taxon>
    </lineage>
</organism>
<dbReference type="PANTHER" id="PTHR42754:SF1">
    <property type="entry name" value="LIPOPROTEIN"/>
    <property type="match status" value="1"/>
</dbReference>
<dbReference type="Gene3D" id="2.60.40.1080">
    <property type="match status" value="1"/>
</dbReference>
<dbReference type="OrthoDB" id="2604298at2"/>
<name>A0A433XQV1_9BACL</name>
<dbReference type="PANTHER" id="PTHR42754">
    <property type="entry name" value="ENDOGLUCANASE"/>
    <property type="match status" value="1"/>
</dbReference>
<sequence length="498" mass="53914">MPVVRKYVKLFMVVCLGFGLSLSESGTGNASAGSPVLEKEWTQFYGDSSNYNEPRDVAPTADGGMVILADKTGRTDYITKLNVIKTDKNGTVEWDKEFFDNQYDTDALHGYTITQVSDGGYIIGAAVKDNSDGRPIYVAYLLKLSSSGSKEWGRIYVSKVANPVNSVRETSDGGFIVTSSTYNRSDTAPAYILKTDRDGKKEWEQTFSNSLENFGAGQSFWDAVPALDGGYWAIGDTQNVNLPRSYPLLVKYSSSGKFVSRRIKESLDWGRLSYKQIEAAPEGDGYTMLNAEGLWKVGSDGQTLWNKRLTDSSPELSGTSFDYLKPSDHGYEVIGSTKDRGDLVTVKVSLGGKIISVLHQDIPASASTGGFRAYLPDGGLALLGTSENAEQLNLTSFKSALPGGEPGEIDGVFTLDSDEYSLTVNQSIDLIALFKKSDGSVIPVTGESKFSIEHPEIASIDEAGDITGLSPGITQITAEYQGYKATATLLVVRPYLPK</sequence>
<dbReference type="RefSeq" id="WP_127198181.1">
    <property type="nucleotide sequence ID" value="NZ_RZNX01000001.1"/>
</dbReference>
<evidence type="ECO:0000313" key="1">
    <source>
        <dbReference type="EMBL" id="RUT36492.1"/>
    </source>
</evidence>
<accession>A0A433XQV1</accession>
<keyword evidence="2" id="KW-1185">Reference proteome</keyword>
<gene>
    <name evidence="1" type="ORF">EJP77_05840</name>
</gene>
<dbReference type="SUPFAM" id="SSF50998">
    <property type="entry name" value="Quinoprotein alcohol dehydrogenase-like"/>
    <property type="match status" value="1"/>
</dbReference>
<dbReference type="EMBL" id="RZNX01000001">
    <property type="protein sequence ID" value="RUT36492.1"/>
    <property type="molecule type" value="Genomic_DNA"/>
</dbReference>
<dbReference type="Proteomes" id="UP000272464">
    <property type="component" value="Unassembled WGS sequence"/>
</dbReference>
<proteinExistence type="predicted"/>